<dbReference type="SUPFAM" id="SSF56219">
    <property type="entry name" value="DNase I-like"/>
    <property type="match status" value="1"/>
</dbReference>
<dbReference type="Proteomes" id="UP000008909">
    <property type="component" value="Unassembled WGS sequence"/>
</dbReference>
<keyword evidence="2" id="KW-1185">Reference proteome</keyword>
<protein>
    <recommendedName>
        <fullName evidence="3">Craniofacial development protein 2</fullName>
    </recommendedName>
</protein>
<name>G7YSZ4_CLOSI</name>
<evidence type="ECO:0008006" key="3">
    <source>
        <dbReference type="Google" id="ProtNLM"/>
    </source>
</evidence>
<accession>G7YSZ4</accession>
<dbReference type="Gene3D" id="3.60.10.10">
    <property type="entry name" value="Endonuclease/exonuclease/phosphatase"/>
    <property type="match status" value="1"/>
</dbReference>
<dbReference type="AlphaFoldDB" id="G7YSZ4"/>
<evidence type="ECO:0000313" key="1">
    <source>
        <dbReference type="EMBL" id="GAA56074.1"/>
    </source>
</evidence>
<sequence>MGAFNVRTLCQIGKQVMFAKTLYCLKIDVCCVSETRTQDPSVAMHLRTPSMNSALSHFSLRVPGDQEAMTRGLYGVGVALSPRAERALLDWIPVNSRPCAVRLSSSIKLNASQHKKRCLFAVSAYTLVDCSYDAQKDTFYRELSGVIRQAKSTDIVILAGELNAQVGHLSSLKSQLGGRFGVDARRTDNGDRLLQLCADQELFLTSMNFHYKRSHRVTWRSPTANQPWIQLDHVAISHR</sequence>
<dbReference type="EMBL" id="DF144150">
    <property type="protein sequence ID" value="GAA56074.1"/>
    <property type="molecule type" value="Genomic_DNA"/>
</dbReference>
<gene>
    <name evidence="1" type="ORF">CLF_109828</name>
</gene>
<reference key="2">
    <citation type="submission" date="2011-10" db="EMBL/GenBank/DDBJ databases">
        <title>The genome and transcriptome sequence of Clonorchis sinensis provide insights into the carcinogenic liver fluke.</title>
        <authorList>
            <person name="Wang X."/>
            <person name="Huang Y."/>
            <person name="Chen W."/>
            <person name="Liu H."/>
            <person name="Guo L."/>
            <person name="Chen Y."/>
            <person name="Luo F."/>
            <person name="Zhou W."/>
            <person name="Sun J."/>
            <person name="Mao Q."/>
            <person name="Liang P."/>
            <person name="Zhou C."/>
            <person name="Tian Y."/>
            <person name="Men J."/>
            <person name="Lv X."/>
            <person name="Huang L."/>
            <person name="Zhou J."/>
            <person name="Hu Y."/>
            <person name="Li R."/>
            <person name="Zhang F."/>
            <person name="Lei H."/>
            <person name="Li X."/>
            <person name="Hu X."/>
            <person name="Liang C."/>
            <person name="Xu J."/>
            <person name="Wu Z."/>
            <person name="Yu X."/>
        </authorList>
    </citation>
    <scope>NUCLEOTIDE SEQUENCE</scope>
    <source>
        <strain>Henan</strain>
    </source>
</reference>
<evidence type="ECO:0000313" key="2">
    <source>
        <dbReference type="Proteomes" id="UP000008909"/>
    </source>
</evidence>
<dbReference type="InterPro" id="IPR036691">
    <property type="entry name" value="Endo/exonu/phosph_ase_sf"/>
</dbReference>
<reference evidence="1" key="1">
    <citation type="journal article" date="2011" name="Genome Biol.">
        <title>The draft genome of the carcinogenic human liver fluke Clonorchis sinensis.</title>
        <authorList>
            <person name="Wang X."/>
            <person name="Chen W."/>
            <person name="Huang Y."/>
            <person name="Sun J."/>
            <person name="Men J."/>
            <person name="Liu H."/>
            <person name="Luo F."/>
            <person name="Guo L."/>
            <person name="Lv X."/>
            <person name="Deng C."/>
            <person name="Zhou C."/>
            <person name="Fan Y."/>
            <person name="Li X."/>
            <person name="Huang L."/>
            <person name="Hu Y."/>
            <person name="Liang C."/>
            <person name="Hu X."/>
            <person name="Xu J."/>
            <person name="Yu X."/>
        </authorList>
    </citation>
    <scope>NUCLEOTIDE SEQUENCE [LARGE SCALE GENOMIC DNA]</scope>
    <source>
        <strain evidence="1">Henan</strain>
    </source>
</reference>
<proteinExistence type="predicted"/>
<organism evidence="1 2">
    <name type="scientific">Clonorchis sinensis</name>
    <name type="common">Chinese liver fluke</name>
    <dbReference type="NCBI Taxonomy" id="79923"/>
    <lineage>
        <taxon>Eukaryota</taxon>
        <taxon>Metazoa</taxon>
        <taxon>Spiralia</taxon>
        <taxon>Lophotrochozoa</taxon>
        <taxon>Platyhelminthes</taxon>
        <taxon>Trematoda</taxon>
        <taxon>Digenea</taxon>
        <taxon>Opisthorchiida</taxon>
        <taxon>Opisthorchiata</taxon>
        <taxon>Opisthorchiidae</taxon>
        <taxon>Clonorchis</taxon>
    </lineage>
</organism>